<keyword evidence="1" id="KW-0472">Membrane</keyword>
<dbReference type="EMBL" id="FOFA01000007">
    <property type="protein sequence ID" value="SEQ98147.1"/>
    <property type="molecule type" value="Genomic_DNA"/>
</dbReference>
<name>A0A1H9KGU8_9ACTN</name>
<protein>
    <submittedName>
        <fullName evidence="2">Uncharacterized protein</fullName>
    </submittedName>
</protein>
<feature type="transmembrane region" description="Helical" evidence="1">
    <location>
        <begin position="20"/>
        <end position="41"/>
    </location>
</feature>
<reference evidence="3" key="1">
    <citation type="submission" date="2016-10" db="EMBL/GenBank/DDBJ databases">
        <authorList>
            <person name="Varghese N."/>
            <person name="Submissions S."/>
        </authorList>
    </citation>
    <scope>NUCLEOTIDE SEQUENCE [LARGE SCALE GENOMIC DNA]</scope>
    <source>
        <strain evidence="3">CGMCC 4.6856</strain>
    </source>
</reference>
<keyword evidence="3" id="KW-1185">Reference proteome</keyword>
<evidence type="ECO:0000256" key="1">
    <source>
        <dbReference type="SAM" id="Phobius"/>
    </source>
</evidence>
<accession>A0A1H9KGU8</accession>
<dbReference type="Proteomes" id="UP000198504">
    <property type="component" value="Unassembled WGS sequence"/>
</dbReference>
<sequence length="79" mass="8272">MTTSGLHAGRRRLQWHTTLVLVGTLVVAGALLASTTALLPLLVTTAVALAGATAFVLGVSASISAFLQRESYADSDFWR</sequence>
<dbReference type="AlphaFoldDB" id="A0A1H9KGU8"/>
<evidence type="ECO:0000313" key="2">
    <source>
        <dbReference type="EMBL" id="SEQ98147.1"/>
    </source>
</evidence>
<keyword evidence="1" id="KW-1133">Transmembrane helix</keyword>
<keyword evidence="1" id="KW-0812">Transmembrane</keyword>
<evidence type="ECO:0000313" key="3">
    <source>
        <dbReference type="Proteomes" id="UP000198504"/>
    </source>
</evidence>
<feature type="transmembrane region" description="Helical" evidence="1">
    <location>
        <begin position="47"/>
        <end position="67"/>
    </location>
</feature>
<proteinExistence type="predicted"/>
<gene>
    <name evidence="2" type="ORF">SAMN05421756_107205</name>
</gene>
<dbReference type="RefSeq" id="WP_091183220.1">
    <property type="nucleotide sequence ID" value="NZ_FOFA01000007.1"/>
</dbReference>
<dbReference type="STRING" id="1036181.SAMN05421756_107205"/>
<organism evidence="2 3">
    <name type="scientific">Microlunatus flavus</name>
    <dbReference type="NCBI Taxonomy" id="1036181"/>
    <lineage>
        <taxon>Bacteria</taxon>
        <taxon>Bacillati</taxon>
        <taxon>Actinomycetota</taxon>
        <taxon>Actinomycetes</taxon>
        <taxon>Propionibacteriales</taxon>
        <taxon>Propionibacteriaceae</taxon>
        <taxon>Microlunatus</taxon>
    </lineage>
</organism>